<evidence type="ECO:0000313" key="2">
    <source>
        <dbReference type="Proteomes" id="UP001062846"/>
    </source>
</evidence>
<organism evidence="1 2">
    <name type="scientific">Rhododendron molle</name>
    <name type="common">Chinese azalea</name>
    <name type="synonym">Azalea mollis</name>
    <dbReference type="NCBI Taxonomy" id="49168"/>
    <lineage>
        <taxon>Eukaryota</taxon>
        <taxon>Viridiplantae</taxon>
        <taxon>Streptophyta</taxon>
        <taxon>Embryophyta</taxon>
        <taxon>Tracheophyta</taxon>
        <taxon>Spermatophyta</taxon>
        <taxon>Magnoliopsida</taxon>
        <taxon>eudicotyledons</taxon>
        <taxon>Gunneridae</taxon>
        <taxon>Pentapetalae</taxon>
        <taxon>asterids</taxon>
        <taxon>Ericales</taxon>
        <taxon>Ericaceae</taxon>
        <taxon>Ericoideae</taxon>
        <taxon>Rhodoreae</taxon>
        <taxon>Rhododendron</taxon>
    </lineage>
</organism>
<proteinExistence type="predicted"/>
<gene>
    <name evidence="1" type="ORF">RHMOL_Rhmol10G0251200</name>
</gene>
<reference evidence="1" key="1">
    <citation type="submission" date="2022-02" db="EMBL/GenBank/DDBJ databases">
        <title>Plant Genome Project.</title>
        <authorList>
            <person name="Zhang R.-G."/>
        </authorList>
    </citation>
    <scope>NUCLEOTIDE SEQUENCE</scope>
    <source>
        <strain evidence="1">AT1</strain>
    </source>
</reference>
<keyword evidence="2" id="KW-1185">Reference proteome</keyword>
<comment type="caution">
    <text evidence="1">The sequence shown here is derived from an EMBL/GenBank/DDBJ whole genome shotgun (WGS) entry which is preliminary data.</text>
</comment>
<evidence type="ECO:0000313" key="1">
    <source>
        <dbReference type="EMBL" id="KAI8536363.1"/>
    </source>
</evidence>
<dbReference type="Proteomes" id="UP001062846">
    <property type="component" value="Chromosome 10"/>
</dbReference>
<accession>A0ACC0M7H6</accession>
<dbReference type="EMBL" id="CM046397">
    <property type="protein sequence ID" value="KAI8536363.1"/>
    <property type="molecule type" value="Genomic_DNA"/>
</dbReference>
<protein>
    <submittedName>
        <fullName evidence="1">Uncharacterized protein</fullName>
    </submittedName>
</protein>
<sequence length="99" mass="10878">MGIQAQRSITAKSRPTQCGVGSILAMVDEQPRAQTIRTVLKWLMLAFMAVRDESITASKGSSRSSSCWHFETPGAVDDQTTHNMPDLLASTQTEIWNPV</sequence>
<name>A0ACC0M7H6_RHOML</name>